<accession>A0A365GZB7</accession>
<comment type="caution">
    <text evidence="2">The sequence shown here is derived from an EMBL/GenBank/DDBJ whole genome shotgun (WGS) entry which is preliminary data.</text>
</comment>
<reference evidence="2 3" key="1">
    <citation type="submission" date="2018-06" db="EMBL/GenBank/DDBJ databases">
        <title>Actinomadura craniellae sp. nov. isolated from marine sponge Craniella sp.</title>
        <authorList>
            <person name="Li L."/>
            <person name="Xu Q.H."/>
            <person name="Lin H.W."/>
            <person name="Lu Y.H."/>
        </authorList>
    </citation>
    <scope>NUCLEOTIDE SEQUENCE [LARGE SCALE GENOMIC DNA]</scope>
    <source>
        <strain evidence="2 3">LHW63021</strain>
    </source>
</reference>
<dbReference type="AlphaFoldDB" id="A0A365GZB7"/>
<dbReference type="Proteomes" id="UP000251891">
    <property type="component" value="Unassembled WGS sequence"/>
</dbReference>
<keyword evidence="3" id="KW-1185">Reference proteome</keyword>
<feature type="region of interest" description="Disordered" evidence="1">
    <location>
        <begin position="73"/>
        <end position="105"/>
    </location>
</feature>
<feature type="compositionally biased region" description="Basic and acidic residues" evidence="1">
    <location>
        <begin position="84"/>
        <end position="96"/>
    </location>
</feature>
<name>A0A365GZB7_9ACTN</name>
<gene>
    <name evidence="2" type="ORF">DPM19_25950</name>
</gene>
<evidence type="ECO:0000256" key="1">
    <source>
        <dbReference type="SAM" id="MobiDB-lite"/>
    </source>
</evidence>
<evidence type="ECO:0000313" key="3">
    <source>
        <dbReference type="Proteomes" id="UP000251891"/>
    </source>
</evidence>
<protein>
    <submittedName>
        <fullName evidence="2">Uncharacterized protein</fullName>
    </submittedName>
</protein>
<proteinExistence type="predicted"/>
<dbReference type="EMBL" id="QLYX01000014">
    <property type="protein sequence ID" value="RAY12170.1"/>
    <property type="molecule type" value="Genomic_DNA"/>
</dbReference>
<evidence type="ECO:0000313" key="2">
    <source>
        <dbReference type="EMBL" id="RAY12170.1"/>
    </source>
</evidence>
<sequence>MSGAGPTTGWTTMGTGDERELIFDPAFLTERQRAGRSCVVCHKSWPRPREDVGRLPDGARLYACRSCAAALPPAAPPPAGGWREAADTPPPDRRLAGEIPQQRCP</sequence>
<organism evidence="2 3">
    <name type="scientific">Actinomadura craniellae</name>
    <dbReference type="NCBI Taxonomy" id="2231787"/>
    <lineage>
        <taxon>Bacteria</taxon>
        <taxon>Bacillati</taxon>
        <taxon>Actinomycetota</taxon>
        <taxon>Actinomycetes</taxon>
        <taxon>Streptosporangiales</taxon>
        <taxon>Thermomonosporaceae</taxon>
        <taxon>Actinomadura</taxon>
    </lineage>
</organism>